<dbReference type="Proteomes" id="UP000306038">
    <property type="component" value="Unassembled WGS sequence"/>
</dbReference>
<dbReference type="InterPro" id="IPR041685">
    <property type="entry name" value="AAA_GajA/Old/RecF-like"/>
</dbReference>
<gene>
    <name evidence="2" type="ORF">EK417_12835</name>
</gene>
<dbReference type="SUPFAM" id="SSF52540">
    <property type="entry name" value="P-loop containing nucleoside triphosphate hydrolases"/>
    <property type="match status" value="1"/>
</dbReference>
<evidence type="ECO:0000313" key="2">
    <source>
        <dbReference type="EMBL" id="THV58501.1"/>
    </source>
</evidence>
<keyword evidence="3" id="KW-1185">Reference proteome</keyword>
<dbReference type="InterPro" id="IPR051396">
    <property type="entry name" value="Bact_Antivir_Def_Nuclease"/>
</dbReference>
<sequence length="494" mass="58257">MKLTETKFDNFRCFKHYELKYGIETTVFIGKNGTGKSSVLSGIRRGLSFMFAKSKNHQKNLSISNNAKVKSFGKFEANFDSYSRNFNYPINNTFKAIYNNTDIEWAMVKNNMNGGLLTTQYSEALNIALGFYNQDTENSLSLPVLAVITDSFPHQLINFGSKAKKIVYQDILPRDLGYYGWDDRTNCLELWLNRFYKVFSFERDIQHDIEKFEEQIFLFEKLIDNKDKYDYDKVPEWKERIKKLKSNLYHLQNDTRRKDFLKEKDYIQNKLIKFTEPLSKTYNFINDEFELFRISINRLNKEDFSLEFTFKDSRSITFDTLPMGYKRMFSMVIDIAYRSYILNQGIESNGVVLIDEIELHLHPTLQQEILQRLRITFPNIQFIVTTHSPLVISNFKTDSNNKIIKLEHDRNDYYNEEVDNIYGIDYNTGLTEVMGARYRQSELEKLIDSIVILTKFGKLEQASQIKTELIDIAGRNNKYLESEINKRLKQNNKA</sequence>
<dbReference type="PANTHER" id="PTHR43581:SF4">
    <property type="entry name" value="ATP_GTP PHOSPHATASE"/>
    <property type="match status" value="1"/>
</dbReference>
<comment type="caution">
    <text evidence="2">The sequence shown here is derived from an EMBL/GenBank/DDBJ whole genome shotgun (WGS) entry which is preliminary data.</text>
</comment>
<accession>A0ABY2R5T8</accession>
<evidence type="ECO:0000313" key="3">
    <source>
        <dbReference type="Proteomes" id="UP000306038"/>
    </source>
</evidence>
<organism evidence="2 3">
    <name type="scientific">Chryseobacterium candidae</name>
    <dbReference type="NCBI Taxonomy" id="1978493"/>
    <lineage>
        <taxon>Bacteria</taxon>
        <taxon>Pseudomonadati</taxon>
        <taxon>Bacteroidota</taxon>
        <taxon>Flavobacteriia</taxon>
        <taxon>Flavobacteriales</taxon>
        <taxon>Weeksellaceae</taxon>
        <taxon>Chryseobacterium group</taxon>
        <taxon>Chryseobacterium</taxon>
    </lineage>
</organism>
<dbReference type="Gene3D" id="3.40.50.300">
    <property type="entry name" value="P-loop containing nucleotide triphosphate hydrolases"/>
    <property type="match status" value="2"/>
</dbReference>
<dbReference type="InterPro" id="IPR027417">
    <property type="entry name" value="P-loop_NTPase"/>
</dbReference>
<evidence type="ECO:0000259" key="1">
    <source>
        <dbReference type="Pfam" id="PF13175"/>
    </source>
</evidence>
<dbReference type="EMBL" id="SDLV01000025">
    <property type="protein sequence ID" value="THV58501.1"/>
    <property type="molecule type" value="Genomic_DNA"/>
</dbReference>
<reference evidence="2 3" key="1">
    <citation type="submission" date="2019-01" db="EMBL/GenBank/DDBJ databases">
        <authorList>
            <person name="B I."/>
            <person name="Ch S."/>
            <person name="Ch V.R."/>
        </authorList>
    </citation>
    <scope>NUCLEOTIDE SEQUENCE [LARGE SCALE GENOMIC DNA]</scope>
    <source>
        <strain evidence="2 3">JC507</strain>
    </source>
</reference>
<feature type="domain" description="Endonuclease GajA/Old nuclease/RecF-like AAA" evidence="1">
    <location>
        <begin position="1"/>
        <end position="392"/>
    </location>
</feature>
<protein>
    <recommendedName>
        <fullName evidence="1">Endonuclease GajA/Old nuclease/RecF-like AAA domain-containing protein</fullName>
    </recommendedName>
</protein>
<dbReference type="PANTHER" id="PTHR43581">
    <property type="entry name" value="ATP/GTP PHOSPHATASE"/>
    <property type="match status" value="1"/>
</dbReference>
<proteinExistence type="predicted"/>
<dbReference type="RefSeq" id="WP_136522352.1">
    <property type="nucleotide sequence ID" value="NZ_SDLV01000025.1"/>
</dbReference>
<dbReference type="Pfam" id="PF13175">
    <property type="entry name" value="AAA_15"/>
    <property type="match status" value="1"/>
</dbReference>
<name>A0ABY2R5T8_9FLAO</name>